<dbReference type="Proteomes" id="UP000326611">
    <property type="component" value="Unassembled WGS sequence"/>
</dbReference>
<protein>
    <submittedName>
        <fullName evidence="1">Uncharacterized protein</fullName>
    </submittedName>
</protein>
<name>A0A5E7RGN1_PSEFL</name>
<dbReference type="AlphaFoldDB" id="A0A5E7RGN1"/>
<reference evidence="1 2" key="1">
    <citation type="submission" date="2019-09" db="EMBL/GenBank/DDBJ databases">
        <authorList>
            <person name="Chandra G."/>
            <person name="Truman W A."/>
        </authorList>
    </citation>
    <scope>NUCLEOTIDE SEQUENCE [LARGE SCALE GENOMIC DNA]</scope>
    <source>
        <strain evidence="1">PS918</strain>
    </source>
</reference>
<sequence>MTDNGPEVFRVTQGLCYYERAGVHCIEASDGQGRAFHIHLPAAIESGSFSLGLSERAPMIIHVTGHCEAELYRGRLELKVGGDAHFCGSFSGIDADGFDIENGIFRLEHPFS</sequence>
<gene>
    <name evidence="1" type="ORF">PS918_01611</name>
</gene>
<evidence type="ECO:0000313" key="2">
    <source>
        <dbReference type="Proteomes" id="UP000326611"/>
    </source>
</evidence>
<dbReference type="EMBL" id="CABVIY010000002">
    <property type="protein sequence ID" value="VVP73661.1"/>
    <property type="molecule type" value="Genomic_DNA"/>
</dbReference>
<proteinExistence type="predicted"/>
<organism evidence="1 2">
    <name type="scientific">Pseudomonas fluorescens</name>
    <dbReference type="NCBI Taxonomy" id="294"/>
    <lineage>
        <taxon>Bacteria</taxon>
        <taxon>Pseudomonadati</taxon>
        <taxon>Pseudomonadota</taxon>
        <taxon>Gammaproteobacteria</taxon>
        <taxon>Pseudomonadales</taxon>
        <taxon>Pseudomonadaceae</taxon>
        <taxon>Pseudomonas</taxon>
    </lineage>
</organism>
<accession>A0A5E7RGN1</accession>
<evidence type="ECO:0000313" key="1">
    <source>
        <dbReference type="EMBL" id="VVP73661.1"/>
    </source>
</evidence>